<organism evidence="3 4">
    <name type="scientific">Aeromicrobium endophyticum</name>
    <dbReference type="NCBI Taxonomy" id="2292704"/>
    <lineage>
        <taxon>Bacteria</taxon>
        <taxon>Bacillati</taxon>
        <taxon>Actinomycetota</taxon>
        <taxon>Actinomycetes</taxon>
        <taxon>Propionibacteriales</taxon>
        <taxon>Nocardioidaceae</taxon>
        <taxon>Aeromicrobium</taxon>
    </lineage>
</organism>
<feature type="transmembrane region" description="Helical" evidence="2">
    <location>
        <begin position="71"/>
        <end position="91"/>
    </location>
</feature>
<dbReference type="Proteomes" id="UP000265581">
    <property type="component" value="Unassembled WGS sequence"/>
</dbReference>
<evidence type="ECO:0000313" key="3">
    <source>
        <dbReference type="EMBL" id="REK70415.1"/>
    </source>
</evidence>
<name>A0A371P3D0_9ACTN</name>
<dbReference type="AlphaFoldDB" id="A0A371P3D0"/>
<sequence length="136" mass="15028">MQEARVPLSDEEARLLHQLEQSLAAEDPDFASTLRGAKFMARNRRVAVLAALGFIAGLAVMFSGVVSKMTWLGVIGFLAMVGTAFVFSQAWRRGIGGRDEQTTVPSAPRGRQQKSSGSFVDRMEERWQRRRDGDGI</sequence>
<evidence type="ECO:0000256" key="2">
    <source>
        <dbReference type="SAM" id="Phobius"/>
    </source>
</evidence>
<keyword evidence="2" id="KW-1133">Transmembrane helix</keyword>
<feature type="region of interest" description="Disordered" evidence="1">
    <location>
        <begin position="97"/>
        <end position="136"/>
    </location>
</feature>
<feature type="compositionally biased region" description="Basic and acidic residues" evidence="1">
    <location>
        <begin position="121"/>
        <end position="136"/>
    </location>
</feature>
<keyword evidence="2" id="KW-0472">Membrane</keyword>
<dbReference type="Pfam" id="PF11239">
    <property type="entry name" value="DUF3040"/>
    <property type="match status" value="1"/>
</dbReference>
<evidence type="ECO:0000256" key="1">
    <source>
        <dbReference type="SAM" id="MobiDB-lite"/>
    </source>
</evidence>
<keyword evidence="4" id="KW-1185">Reference proteome</keyword>
<dbReference type="EMBL" id="QUBR01000002">
    <property type="protein sequence ID" value="REK70415.1"/>
    <property type="molecule type" value="Genomic_DNA"/>
</dbReference>
<reference evidence="3 4" key="1">
    <citation type="submission" date="2018-08" db="EMBL/GenBank/DDBJ databases">
        <title>Aeromicrobium sp. M2KJ-4, whole genome shotgun sequence.</title>
        <authorList>
            <person name="Tuo L."/>
        </authorList>
    </citation>
    <scope>NUCLEOTIDE SEQUENCE [LARGE SCALE GENOMIC DNA]</scope>
    <source>
        <strain evidence="3 4">M2KJ-4</strain>
    </source>
</reference>
<keyword evidence="2" id="KW-0812">Transmembrane</keyword>
<comment type="caution">
    <text evidence="3">The sequence shown here is derived from an EMBL/GenBank/DDBJ whole genome shotgun (WGS) entry which is preliminary data.</text>
</comment>
<dbReference type="InterPro" id="IPR021401">
    <property type="entry name" value="DUF3040"/>
</dbReference>
<protein>
    <submittedName>
        <fullName evidence="3">DUF3040 domain-containing protein</fullName>
    </submittedName>
</protein>
<proteinExistence type="predicted"/>
<accession>A0A371P3D0</accession>
<evidence type="ECO:0000313" key="4">
    <source>
        <dbReference type="Proteomes" id="UP000265581"/>
    </source>
</evidence>
<gene>
    <name evidence="3" type="ORF">DX116_14840</name>
</gene>
<feature type="transmembrane region" description="Helical" evidence="2">
    <location>
        <begin position="46"/>
        <end position="65"/>
    </location>
</feature>